<keyword evidence="1" id="KW-0472">Membrane</keyword>
<dbReference type="KEGG" id="bgp:BGL_2c13220"/>
<feature type="transmembrane region" description="Helical" evidence="1">
    <location>
        <begin position="76"/>
        <end position="101"/>
    </location>
</feature>
<reference evidence="3" key="1">
    <citation type="submission" date="2011-03" db="EMBL/GenBank/DDBJ databases">
        <authorList>
            <person name="Voget S."/>
            <person name="Streit W.R."/>
            <person name="Jaeger K.E."/>
            <person name="Daniel R."/>
        </authorList>
    </citation>
    <scope>NUCLEOTIDE SEQUENCE [LARGE SCALE GENOMIC DNA]</scope>
    <source>
        <strain evidence="3">PG1</strain>
    </source>
</reference>
<feature type="transmembrane region" description="Helical" evidence="1">
    <location>
        <begin position="16"/>
        <end position="33"/>
    </location>
</feature>
<keyword evidence="1" id="KW-1133">Transmembrane helix</keyword>
<sequence>MPASAALAQASPVTDLVALGVLALLYVCGLGWAGWQALRATRGRLYWVICVALLAAGALAMAIARPDTPDSGEMPAGFALGVLVAFAGLVATAAGCAWQAIRKLRDPRS</sequence>
<organism evidence="2 3">
    <name type="scientific">Burkholderia plantarii</name>
    <dbReference type="NCBI Taxonomy" id="41899"/>
    <lineage>
        <taxon>Bacteria</taxon>
        <taxon>Pseudomonadati</taxon>
        <taxon>Pseudomonadota</taxon>
        <taxon>Betaproteobacteria</taxon>
        <taxon>Burkholderiales</taxon>
        <taxon>Burkholderiaceae</taxon>
        <taxon>Burkholderia</taxon>
    </lineage>
</organism>
<feature type="transmembrane region" description="Helical" evidence="1">
    <location>
        <begin position="45"/>
        <end position="64"/>
    </location>
</feature>
<evidence type="ECO:0000313" key="2">
    <source>
        <dbReference type="EMBL" id="AJK49389.1"/>
    </source>
</evidence>
<reference evidence="2 3" key="2">
    <citation type="journal article" date="2016" name="Appl. Microbiol. Biotechnol.">
        <title>Mutations improving production and secretion of extracellular lipase by Burkholderia glumae PG1.</title>
        <authorList>
            <person name="Knapp A."/>
            <person name="Voget S."/>
            <person name="Gao R."/>
            <person name="Zaburannyi N."/>
            <person name="Krysciak D."/>
            <person name="Breuer M."/>
            <person name="Hauer B."/>
            <person name="Streit W.R."/>
            <person name="Muller R."/>
            <person name="Daniel R."/>
            <person name="Jaeger K.E."/>
        </authorList>
    </citation>
    <scope>NUCLEOTIDE SEQUENCE [LARGE SCALE GENOMIC DNA]</scope>
    <source>
        <strain evidence="2 3">PG1</strain>
    </source>
</reference>
<dbReference type="RefSeq" id="WP_042627849.1">
    <property type="nucleotide sequence ID" value="NZ_BSTO01000001.1"/>
</dbReference>
<dbReference type="Proteomes" id="UP000031838">
    <property type="component" value="Chromosome 2"/>
</dbReference>
<dbReference type="AlphaFoldDB" id="A0A0B6S4U1"/>
<keyword evidence="3" id="KW-1185">Reference proteome</keyword>
<accession>A0A0B6S4U1</accession>
<dbReference type="KEGG" id="bpla:bpln_2g14000"/>
<evidence type="ECO:0000313" key="3">
    <source>
        <dbReference type="Proteomes" id="UP000031838"/>
    </source>
</evidence>
<proteinExistence type="predicted"/>
<dbReference type="OrthoDB" id="9035512at2"/>
<dbReference type="HOGENOM" id="CLU_2178868_0_0_4"/>
<dbReference type="EMBL" id="CP002581">
    <property type="protein sequence ID" value="AJK49389.1"/>
    <property type="molecule type" value="Genomic_DNA"/>
</dbReference>
<evidence type="ECO:0000256" key="1">
    <source>
        <dbReference type="SAM" id="Phobius"/>
    </source>
</evidence>
<protein>
    <submittedName>
        <fullName evidence="2">Putative membrane protein</fullName>
    </submittedName>
</protein>
<name>A0A0B6S4U1_BURPL</name>
<gene>
    <name evidence="2" type="ORF">BGL_2c13220</name>
</gene>
<keyword evidence="1" id="KW-0812">Transmembrane</keyword>